<evidence type="ECO:0000256" key="4">
    <source>
        <dbReference type="ARBA" id="ARBA00022884"/>
    </source>
</evidence>
<reference evidence="11" key="1">
    <citation type="journal article" date="2017" name="J. Phycol.">
        <title>Analysis of chloroplast genomes and a supermatrix inform reclassification of the Rhodomelaceae (Rhodophyta).</title>
        <authorList>
            <person name="Diaz-Tapia P."/>
            <person name="Maggs C.A."/>
            <person name="West J.A."/>
            <person name="Verbruggen H."/>
        </authorList>
    </citation>
    <scope>NUCLEOTIDE SEQUENCE</scope>
    <source>
        <strain evidence="11">PD1760</strain>
    </source>
</reference>
<protein>
    <recommendedName>
        <fullName evidence="7 8">Large ribosomal subunit protein uL22c</fullName>
    </recommendedName>
</protein>
<dbReference type="GO" id="GO:0015934">
    <property type="term" value="C:large ribosomal subunit"/>
    <property type="evidence" value="ECO:0007669"/>
    <property type="project" value="InterPro"/>
</dbReference>
<evidence type="ECO:0000256" key="10">
    <source>
        <dbReference type="RuleBase" id="RU004009"/>
    </source>
</evidence>
<keyword evidence="5 8" id="KW-0689">Ribosomal protein</keyword>
<dbReference type="NCBIfam" id="TIGR01044">
    <property type="entry name" value="rplV_bact"/>
    <property type="match status" value="1"/>
</dbReference>
<dbReference type="AlphaFoldDB" id="A0A1Z1MTG1"/>
<dbReference type="SUPFAM" id="SSF54843">
    <property type="entry name" value="Ribosomal protein L22"/>
    <property type="match status" value="1"/>
</dbReference>
<comment type="similarity">
    <text evidence="1 8 9">Belongs to the universal ribosomal protein uL22 family.</text>
</comment>
<comment type="subcellular location">
    <subcellularLocation>
        <location evidence="8 10">Plastid</location>
        <location evidence="8 10">Chloroplast</location>
    </subcellularLocation>
</comment>
<dbReference type="PROSITE" id="PS00464">
    <property type="entry name" value="RIBOSOMAL_L22"/>
    <property type="match status" value="1"/>
</dbReference>
<dbReference type="CDD" id="cd00336">
    <property type="entry name" value="Ribosomal_L22"/>
    <property type="match status" value="1"/>
</dbReference>
<keyword evidence="2 11" id="KW-0934">Plastid</keyword>
<evidence type="ECO:0000256" key="8">
    <source>
        <dbReference type="HAMAP-Rule" id="MF_01331"/>
    </source>
</evidence>
<dbReference type="InterPro" id="IPR036394">
    <property type="entry name" value="Ribosomal_uL22_sf"/>
</dbReference>
<dbReference type="InterPro" id="IPR047867">
    <property type="entry name" value="Ribosomal_uL22_bac/org-type"/>
</dbReference>
<dbReference type="GO" id="GO:0009507">
    <property type="term" value="C:chloroplast"/>
    <property type="evidence" value="ECO:0007669"/>
    <property type="project" value="UniProtKB-SubCell"/>
</dbReference>
<dbReference type="EMBL" id="MF101456">
    <property type="protein sequence ID" value="ARW69368.1"/>
    <property type="molecule type" value="Genomic_DNA"/>
</dbReference>
<evidence type="ECO:0000256" key="7">
    <source>
        <dbReference type="ARBA" id="ARBA00035285"/>
    </source>
</evidence>
<accession>A0A1Z1MTG1</accession>
<evidence type="ECO:0000256" key="6">
    <source>
        <dbReference type="ARBA" id="ARBA00023274"/>
    </source>
</evidence>
<dbReference type="GO" id="GO:0003735">
    <property type="term" value="F:structural constituent of ribosome"/>
    <property type="evidence" value="ECO:0007669"/>
    <property type="project" value="InterPro"/>
</dbReference>
<keyword evidence="6 8" id="KW-0687">Ribonucleoprotein</keyword>
<dbReference type="GO" id="GO:0006412">
    <property type="term" value="P:translation"/>
    <property type="evidence" value="ECO:0007669"/>
    <property type="project" value="UniProtKB-UniRule"/>
</dbReference>
<dbReference type="Gene3D" id="3.90.470.10">
    <property type="entry name" value="Ribosomal protein L22/L17"/>
    <property type="match status" value="1"/>
</dbReference>
<dbReference type="HAMAP" id="MF_01331_B">
    <property type="entry name" value="Ribosomal_uL22_B"/>
    <property type="match status" value="1"/>
</dbReference>
<comment type="function">
    <text evidence="8 10">The globular domain of the protein is located near the polypeptide exit tunnel on the outside of the subunit, while an extended beta-hairpin is found that lines the wall of the exit tunnel in the center of the 70S ribosome.</text>
</comment>
<keyword evidence="3 8" id="KW-0699">rRNA-binding</keyword>
<comment type="function">
    <text evidence="8 10">This protein binds specifically to 23S rRNA.</text>
</comment>
<sequence>MKNNTIKSQAITKYIRTSQEKSRRVLNIIQGKSYNEARLMLEFMPYKICKIVIKTLDSAFYNIKLRASKSINRNEVKIVEACANKGPIIKRFRPRAQGRAFSIRKPTCHIIIKLEL</sequence>
<evidence type="ECO:0000256" key="9">
    <source>
        <dbReference type="RuleBase" id="RU004005"/>
    </source>
</evidence>
<dbReference type="InterPro" id="IPR001063">
    <property type="entry name" value="Ribosomal_uL22"/>
</dbReference>
<name>A0A1Z1MTG1_9FLOR</name>
<dbReference type="Pfam" id="PF00237">
    <property type="entry name" value="Ribosomal_L22"/>
    <property type="match status" value="1"/>
</dbReference>
<dbReference type="PANTHER" id="PTHR13501:SF10">
    <property type="entry name" value="LARGE RIBOSOMAL SUBUNIT PROTEIN UL22M"/>
    <property type="match status" value="1"/>
</dbReference>
<organism evidence="11">
    <name type="scientific">Polysiphonia sp</name>
    <dbReference type="NCBI Taxonomy" id="1967842"/>
    <lineage>
        <taxon>Eukaryota</taxon>
        <taxon>Rhodophyta</taxon>
        <taxon>Florideophyceae</taxon>
        <taxon>Rhodymeniophycidae</taxon>
        <taxon>Ceramiales</taxon>
        <taxon>Rhodomelaceae</taxon>
        <taxon>Polysiphonioideae</taxon>
        <taxon>Polysiphonia</taxon>
    </lineage>
</organism>
<evidence type="ECO:0000256" key="1">
    <source>
        <dbReference type="ARBA" id="ARBA00009451"/>
    </source>
</evidence>
<dbReference type="PANTHER" id="PTHR13501">
    <property type="entry name" value="CHLOROPLAST 50S RIBOSOMAL PROTEIN L22-RELATED"/>
    <property type="match status" value="1"/>
</dbReference>
<dbReference type="GO" id="GO:0019843">
    <property type="term" value="F:rRNA binding"/>
    <property type="evidence" value="ECO:0007669"/>
    <property type="project" value="UniProtKB-UniRule"/>
</dbReference>
<dbReference type="InterPro" id="IPR005727">
    <property type="entry name" value="Ribosomal_uL22_bac/chlpt-type"/>
</dbReference>
<proteinExistence type="inferred from homology"/>
<keyword evidence="11" id="KW-0150">Chloroplast</keyword>
<evidence type="ECO:0000313" key="11">
    <source>
        <dbReference type="EMBL" id="ARW69368.1"/>
    </source>
</evidence>
<geneLocation type="chloroplast" evidence="11"/>
<keyword evidence="4 8" id="KW-0694">RNA-binding</keyword>
<gene>
    <name evidence="8 11" type="primary">rpl22</name>
</gene>
<evidence type="ECO:0000256" key="2">
    <source>
        <dbReference type="ARBA" id="ARBA00022640"/>
    </source>
</evidence>
<comment type="subunit">
    <text evidence="8">Part of the 50S ribosomal subunit.</text>
</comment>
<evidence type="ECO:0000256" key="3">
    <source>
        <dbReference type="ARBA" id="ARBA00022730"/>
    </source>
</evidence>
<evidence type="ECO:0000256" key="5">
    <source>
        <dbReference type="ARBA" id="ARBA00022980"/>
    </source>
</evidence>
<dbReference type="InterPro" id="IPR018260">
    <property type="entry name" value="Ribosomal_uL22_CS"/>
</dbReference>